<organism evidence="14 15">
    <name type="scientific">Athelia psychrophila</name>
    <dbReference type="NCBI Taxonomy" id="1759441"/>
    <lineage>
        <taxon>Eukaryota</taxon>
        <taxon>Fungi</taxon>
        <taxon>Dikarya</taxon>
        <taxon>Basidiomycota</taxon>
        <taxon>Agaricomycotina</taxon>
        <taxon>Agaricomycetes</taxon>
        <taxon>Agaricomycetidae</taxon>
        <taxon>Atheliales</taxon>
        <taxon>Atheliaceae</taxon>
        <taxon>Athelia</taxon>
    </lineage>
</organism>
<dbReference type="PANTHER" id="PTHR46264:SF4">
    <property type="entry name" value="TYROSINE--TRNA LIGASE, CYTOPLASMIC"/>
    <property type="match status" value="1"/>
</dbReference>
<gene>
    <name evidence="14" type="ORF">FIBSPDRAFT_857270</name>
</gene>
<dbReference type="STRING" id="436010.A0A166MQM3"/>
<feature type="region of interest" description="Disordered" evidence="13">
    <location>
        <begin position="378"/>
        <end position="436"/>
    </location>
</feature>
<dbReference type="Gene3D" id="1.10.240.10">
    <property type="entry name" value="Tyrosyl-Transfer RNA Synthetase"/>
    <property type="match status" value="1"/>
</dbReference>
<evidence type="ECO:0000256" key="8">
    <source>
        <dbReference type="ARBA" id="ARBA00022917"/>
    </source>
</evidence>
<dbReference type="GO" id="GO:0005524">
    <property type="term" value="F:ATP binding"/>
    <property type="evidence" value="ECO:0007669"/>
    <property type="project" value="UniProtKB-KW"/>
</dbReference>
<dbReference type="PIRSF" id="PIRSF006588">
    <property type="entry name" value="TyrRS_arch_euk"/>
    <property type="match status" value="1"/>
</dbReference>
<accession>A0A166MQM3</accession>
<evidence type="ECO:0000256" key="9">
    <source>
        <dbReference type="ARBA" id="ARBA00023146"/>
    </source>
</evidence>
<dbReference type="InterPro" id="IPR002307">
    <property type="entry name" value="Tyr-tRNA-ligase"/>
</dbReference>
<dbReference type="InterPro" id="IPR050489">
    <property type="entry name" value="Tyr-tRNA_synthase"/>
</dbReference>
<dbReference type="InterPro" id="IPR002305">
    <property type="entry name" value="aa-tRNA-synth_Ic"/>
</dbReference>
<keyword evidence="4" id="KW-0963">Cytoplasm</keyword>
<evidence type="ECO:0000256" key="5">
    <source>
        <dbReference type="ARBA" id="ARBA00022598"/>
    </source>
</evidence>
<sequence length="436" mass="47524">MSVPTSAEEKFEMITRRLQETLGGDALKAILAEGRSVKGYFGTAPTGRPHIGYFAPLTKIADFLRADVEMTILFADIHAFLDNMKAPLELVAHRTKYYTFVVTTVLKSLGIPTEKLRFIEGSSYQLTKEYNMDNYKLAAIVTEHDAKKAGAEVVKQVDNAMLSGLLYPGLQALDEQYLGVDFQFGGVDQRKIFTFAELYLPKLGYKKRAHLMNKMVPGLAGGKMSASDPDSKIDFLDAPEVVRKKIQKAFCEEGNITENGILSFLQAVIIPISKMRLEAQAGVAATGEEISKLQPFTAADAPAGTVFTIELDAKDGGGYKHYASYEEIESDFAEKKLFPKVLKNAVASSINLLLDPIRKAFEESEEWKTAAALAYPDPKAEKKKPKKEKVYHPPPPGKGKNAQQSATPAEDTTTAPAVVAGAAHAAAEAAKQQPAT</sequence>
<comment type="similarity">
    <text evidence="2 12">Belongs to the class-I aminoacyl-tRNA synthetase family.</text>
</comment>
<keyword evidence="5 12" id="KW-0436">Ligase</keyword>
<dbReference type="InterPro" id="IPR014729">
    <property type="entry name" value="Rossmann-like_a/b/a_fold"/>
</dbReference>
<evidence type="ECO:0000256" key="11">
    <source>
        <dbReference type="ARBA" id="ARBA00048248"/>
    </source>
</evidence>
<dbReference type="GO" id="GO:0005737">
    <property type="term" value="C:cytoplasm"/>
    <property type="evidence" value="ECO:0007669"/>
    <property type="project" value="UniProtKB-SubCell"/>
</dbReference>
<evidence type="ECO:0000256" key="10">
    <source>
        <dbReference type="ARBA" id="ARBA00033323"/>
    </source>
</evidence>
<dbReference type="Pfam" id="PF00579">
    <property type="entry name" value="tRNA-synt_1b"/>
    <property type="match status" value="1"/>
</dbReference>
<comment type="subcellular location">
    <subcellularLocation>
        <location evidence="1">Cytoplasm</location>
    </subcellularLocation>
</comment>
<dbReference type="GO" id="GO:0006437">
    <property type="term" value="P:tyrosyl-tRNA aminoacylation"/>
    <property type="evidence" value="ECO:0007669"/>
    <property type="project" value="InterPro"/>
</dbReference>
<keyword evidence="9 12" id="KW-0030">Aminoacyl-tRNA synthetase</keyword>
<dbReference type="InterPro" id="IPR023617">
    <property type="entry name" value="Tyr-tRNA-ligase_arc/euk-type"/>
</dbReference>
<evidence type="ECO:0000256" key="4">
    <source>
        <dbReference type="ARBA" id="ARBA00022490"/>
    </source>
</evidence>
<dbReference type="SUPFAM" id="SSF52374">
    <property type="entry name" value="Nucleotidylyl transferase"/>
    <property type="match status" value="1"/>
</dbReference>
<evidence type="ECO:0000256" key="3">
    <source>
        <dbReference type="ARBA" id="ARBA00013160"/>
    </source>
</evidence>
<evidence type="ECO:0000256" key="6">
    <source>
        <dbReference type="ARBA" id="ARBA00022741"/>
    </source>
</evidence>
<dbReference type="EMBL" id="KV417527">
    <property type="protein sequence ID" value="KZP24214.1"/>
    <property type="molecule type" value="Genomic_DNA"/>
</dbReference>
<keyword evidence="15" id="KW-1185">Reference proteome</keyword>
<dbReference type="EC" id="6.1.1.1" evidence="3 12"/>
<evidence type="ECO:0000256" key="1">
    <source>
        <dbReference type="ARBA" id="ARBA00004496"/>
    </source>
</evidence>
<dbReference type="GO" id="GO:0004831">
    <property type="term" value="F:tyrosine-tRNA ligase activity"/>
    <property type="evidence" value="ECO:0007669"/>
    <property type="project" value="UniProtKB-EC"/>
</dbReference>
<evidence type="ECO:0000256" key="2">
    <source>
        <dbReference type="ARBA" id="ARBA00005594"/>
    </source>
</evidence>
<keyword evidence="6 12" id="KW-0547">Nucleotide-binding</keyword>
<protein>
    <recommendedName>
        <fullName evidence="3 12">Tyrosine--tRNA ligase</fullName>
        <ecNumber evidence="3 12">6.1.1.1</ecNumber>
    </recommendedName>
    <alternativeName>
        <fullName evidence="10 12">Tyrosyl-tRNA synthetase</fullName>
    </alternativeName>
</protein>
<evidence type="ECO:0000313" key="14">
    <source>
        <dbReference type="EMBL" id="KZP24214.1"/>
    </source>
</evidence>
<name>A0A166MQM3_9AGAM</name>
<evidence type="ECO:0000256" key="12">
    <source>
        <dbReference type="RuleBase" id="RU361234"/>
    </source>
</evidence>
<dbReference type="Gene3D" id="3.40.50.620">
    <property type="entry name" value="HUPs"/>
    <property type="match status" value="1"/>
</dbReference>
<dbReference type="OrthoDB" id="197206at2759"/>
<evidence type="ECO:0000256" key="7">
    <source>
        <dbReference type="ARBA" id="ARBA00022840"/>
    </source>
</evidence>
<feature type="compositionally biased region" description="Low complexity" evidence="13">
    <location>
        <begin position="406"/>
        <end position="436"/>
    </location>
</feature>
<dbReference type="FunFam" id="3.40.50.620:FF:000040">
    <property type="entry name" value="Tyrosine--tRNA ligase"/>
    <property type="match status" value="1"/>
</dbReference>
<comment type="catalytic activity">
    <reaction evidence="11 12">
        <text>tRNA(Tyr) + L-tyrosine + ATP = L-tyrosyl-tRNA(Tyr) + AMP + diphosphate + H(+)</text>
        <dbReference type="Rhea" id="RHEA:10220"/>
        <dbReference type="Rhea" id="RHEA-COMP:9706"/>
        <dbReference type="Rhea" id="RHEA-COMP:9707"/>
        <dbReference type="ChEBI" id="CHEBI:15378"/>
        <dbReference type="ChEBI" id="CHEBI:30616"/>
        <dbReference type="ChEBI" id="CHEBI:33019"/>
        <dbReference type="ChEBI" id="CHEBI:58315"/>
        <dbReference type="ChEBI" id="CHEBI:78442"/>
        <dbReference type="ChEBI" id="CHEBI:78536"/>
        <dbReference type="ChEBI" id="CHEBI:456215"/>
        <dbReference type="EC" id="6.1.1.1"/>
    </reaction>
</comment>
<evidence type="ECO:0000256" key="13">
    <source>
        <dbReference type="SAM" id="MobiDB-lite"/>
    </source>
</evidence>
<keyword evidence="8 12" id="KW-0648">Protein biosynthesis</keyword>
<dbReference type="NCBIfam" id="TIGR00234">
    <property type="entry name" value="tyrS"/>
    <property type="match status" value="1"/>
</dbReference>
<dbReference type="PANTHER" id="PTHR46264">
    <property type="entry name" value="TYROSINE-TRNA LIGASE"/>
    <property type="match status" value="1"/>
</dbReference>
<dbReference type="PRINTS" id="PR01040">
    <property type="entry name" value="TRNASYNTHTYR"/>
</dbReference>
<reference evidence="14 15" key="1">
    <citation type="journal article" date="2016" name="Mol. Biol. Evol.">
        <title>Comparative Genomics of Early-Diverging Mushroom-Forming Fungi Provides Insights into the Origins of Lignocellulose Decay Capabilities.</title>
        <authorList>
            <person name="Nagy L.G."/>
            <person name="Riley R."/>
            <person name="Tritt A."/>
            <person name="Adam C."/>
            <person name="Daum C."/>
            <person name="Floudas D."/>
            <person name="Sun H."/>
            <person name="Yadav J.S."/>
            <person name="Pangilinan J."/>
            <person name="Larsson K.H."/>
            <person name="Matsuura K."/>
            <person name="Barry K."/>
            <person name="Labutti K."/>
            <person name="Kuo R."/>
            <person name="Ohm R.A."/>
            <person name="Bhattacharya S.S."/>
            <person name="Shirouzu T."/>
            <person name="Yoshinaga Y."/>
            <person name="Martin F.M."/>
            <person name="Grigoriev I.V."/>
            <person name="Hibbett D.S."/>
        </authorList>
    </citation>
    <scope>NUCLEOTIDE SEQUENCE [LARGE SCALE GENOMIC DNA]</scope>
    <source>
        <strain evidence="14 15">CBS 109695</strain>
    </source>
</reference>
<proteinExistence type="inferred from homology"/>
<keyword evidence="7 12" id="KW-0067">ATP-binding</keyword>
<evidence type="ECO:0000313" key="15">
    <source>
        <dbReference type="Proteomes" id="UP000076532"/>
    </source>
</evidence>
<dbReference type="AlphaFoldDB" id="A0A166MQM3"/>
<dbReference type="Proteomes" id="UP000076532">
    <property type="component" value="Unassembled WGS sequence"/>
</dbReference>